<name>A0A9P9WAT5_9PEZI</name>
<dbReference type="EMBL" id="JAFIMR010000054">
    <property type="protein sequence ID" value="KAI1854346.1"/>
    <property type="molecule type" value="Genomic_DNA"/>
</dbReference>
<evidence type="ECO:0000256" key="1">
    <source>
        <dbReference type="SAM" id="MobiDB-lite"/>
    </source>
</evidence>
<feature type="signal peptide" evidence="2">
    <location>
        <begin position="1"/>
        <end position="26"/>
    </location>
</feature>
<sequence>MMAVQRAHYIVLAVPTILLLLGLAHQHDRVRDTIQNAWNGKEALATPPLSSSLKGPPTALTPPSTGSDGPASFHDIGDKYGTDKVKERNYWFLYDKYLPPIRNQRVKMLEIGLGCDMADGPGASYYTWLEYFSHVELYYIESDAECARKWAAKTTGAKIYVGGLADKSFLHTFIDETGGEFDLVIDGGGHRMSQQMTLLEMLWKIIKPGGMYFVEDLETSYVDRLGGDQSGGKDSKIKTMAKYIYELMDDMFQADGAKHTIGMHMRGIECQRQICVFVKKDMSVI</sequence>
<evidence type="ECO:0000313" key="4">
    <source>
        <dbReference type="Proteomes" id="UP000829685"/>
    </source>
</evidence>
<dbReference type="AlphaFoldDB" id="A0A9P9WAT5"/>
<gene>
    <name evidence="3" type="ORF">JX265_012515</name>
</gene>
<feature type="chain" id="PRO_5040139855" evidence="2">
    <location>
        <begin position="27"/>
        <end position="285"/>
    </location>
</feature>
<evidence type="ECO:0000313" key="3">
    <source>
        <dbReference type="EMBL" id="KAI1854346.1"/>
    </source>
</evidence>
<reference evidence="3" key="1">
    <citation type="submission" date="2021-03" db="EMBL/GenBank/DDBJ databases">
        <title>Revisited historic fungal species revealed as producer of novel bioactive compounds through whole genome sequencing and comparative genomics.</title>
        <authorList>
            <person name="Vignolle G.A."/>
            <person name="Hochenegger N."/>
            <person name="Mach R.L."/>
            <person name="Mach-Aigner A.R."/>
            <person name="Javad Rahimi M."/>
            <person name="Salim K.A."/>
            <person name="Chan C.M."/>
            <person name="Lim L.B.L."/>
            <person name="Cai F."/>
            <person name="Druzhinina I.S."/>
            <person name="U'Ren J.M."/>
            <person name="Derntl C."/>
        </authorList>
    </citation>
    <scope>NUCLEOTIDE SEQUENCE</scope>
    <source>
        <strain evidence="3">TUCIM 5799</strain>
    </source>
</reference>
<organism evidence="3 4">
    <name type="scientific">Neoarthrinium moseri</name>
    <dbReference type="NCBI Taxonomy" id="1658444"/>
    <lineage>
        <taxon>Eukaryota</taxon>
        <taxon>Fungi</taxon>
        <taxon>Dikarya</taxon>
        <taxon>Ascomycota</taxon>
        <taxon>Pezizomycotina</taxon>
        <taxon>Sordariomycetes</taxon>
        <taxon>Xylariomycetidae</taxon>
        <taxon>Amphisphaeriales</taxon>
        <taxon>Apiosporaceae</taxon>
        <taxon>Neoarthrinium</taxon>
    </lineage>
</organism>
<keyword evidence="4" id="KW-1185">Reference proteome</keyword>
<keyword evidence="2" id="KW-0732">Signal</keyword>
<dbReference type="InterPro" id="IPR029063">
    <property type="entry name" value="SAM-dependent_MTases_sf"/>
</dbReference>
<proteinExistence type="predicted"/>
<evidence type="ECO:0000256" key="2">
    <source>
        <dbReference type="SAM" id="SignalP"/>
    </source>
</evidence>
<dbReference type="Gene3D" id="3.40.50.150">
    <property type="entry name" value="Vaccinia Virus protein VP39"/>
    <property type="match status" value="1"/>
</dbReference>
<comment type="caution">
    <text evidence="3">The sequence shown here is derived from an EMBL/GenBank/DDBJ whole genome shotgun (WGS) entry which is preliminary data.</text>
</comment>
<feature type="region of interest" description="Disordered" evidence="1">
    <location>
        <begin position="45"/>
        <end position="75"/>
    </location>
</feature>
<dbReference type="Proteomes" id="UP000829685">
    <property type="component" value="Unassembled WGS sequence"/>
</dbReference>
<dbReference type="SUPFAM" id="SSF53335">
    <property type="entry name" value="S-adenosyl-L-methionine-dependent methyltransferases"/>
    <property type="match status" value="1"/>
</dbReference>
<protein>
    <submittedName>
        <fullName evidence="3">Uncharacterized protein</fullName>
    </submittedName>
</protein>
<accession>A0A9P9WAT5</accession>